<protein>
    <submittedName>
        <fullName evidence="1">Uncharacterized protein</fullName>
    </submittedName>
</protein>
<gene>
    <name evidence="1" type="ORF">BB560_007136</name>
</gene>
<accession>A0A2T9XYD5</accession>
<comment type="caution">
    <text evidence="1">The sequence shown here is derived from an EMBL/GenBank/DDBJ whole genome shotgun (WGS) entry which is preliminary data.</text>
</comment>
<proteinExistence type="predicted"/>
<organism evidence="1 2">
    <name type="scientific">Smittium megazygosporum</name>
    <dbReference type="NCBI Taxonomy" id="133381"/>
    <lineage>
        <taxon>Eukaryota</taxon>
        <taxon>Fungi</taxon>
        <taxon>Fungi incertae sedis</taxon>
        <taxon>Zoopagomycota</taxon>
        <taxon>Kickxellomycotina</taxon>
        <taxon>Harpellomycetes</taxon>
        <taxon>Harpellales</taxon>
        <taxon>Legeriomycetaceae</taxon>
        <taxon>Smittium</taxon>
    </lineage>
</organism>
<name>A0A2T9XYD5_9FUNG</name>
<dbReference type="EMBL" id="MBFS01003724">
    <property type="protein sequence ID" value="PVU85116.1"/>
    <property type="molecule type" value="Genomic_DNA"/>
</dbReference>
<dbReference type="AlphaFoldDB" id="A0A2T9XYD5"/>
<evidence type="ECO:0000313" key="1">
    <source>
        <dbReference type="EMBL" id="PVU85116.1"/>
    </source>
</evidence>
<sequence length="119" mass="13495">MLEFLEQVKYDKMANMTKDPRYKVRFVTRFATYLKEKPIFTESNVNDAVPTAVDAEFAVVNTEDTATIAVEIIQNPTTVKQIEVVSSPVIKVEKPYFLLSSSPGQDVESMQLQVNEMND</sequence>
<keyword evidence="2" id="KW-1185">Reference proteome</keyword>
<reference evidence="1 2" key="1">
    <citation type="journal article" date="2018" name="MBio">
        <title>Comparative Genomics Reveals the Core Gene Toolbox for the Fungus-Insect Symbiosis.</title>
        <authorList>
            <person name="Wang Y."/>
            <person name="Stata M."/>
            <person name="Wang W."/>
            <person name="Stajich J.E."/>
            <person name="White M.M."/>
            <person name="Moncalvo J.M."/>
        </authorList>
    </citation>
    <scope>NUCLEOTIDE SEQUENCE [LARGE SCALE GENOMIC DNA]</scope>
    <source>
        <strain evidence="1 2">SC-DP-2</strain>
    </source>
</reference>
<dbReference type="Proteomes" id="UP000245609">
    <property type="component" value="Unassembled WGS sequence"/>
</dbReference>
<evidence type="ECO:0000313" key="2">
    <source>
        <dbReference type="Proteomes" id="UP000245609"/>
    </source>
</evidence>